<evidence type="ECO:0008006" key="3">
    <source>
        <dbReference type="Google" id="ProtNLM"/>
    </source>
</evidence>
<dbReference type="EMBL" id="JAOCAE010000006">
    <property type="protein sequence ID" value="MDH1236543.1"/>
    <property type="molecule type" value="Genomic_DNA"/>
</dbReference>
<sequence length="144" mass="15603">MRSITLMMGVVVLTGCASQPVPTLQPTEYSKVAGSWVAWNRCVSEGKVSPEIGALGLRYLKGDLAAYQYNQQLLDAAVTKASKDMPAADTSFCNNAAALVVQRKQQIDIHNTVVNQQQQELQNTLNNIPKPVYCNTVGGVTMCN</sequence>
<dbReference type="PROSITE" id="PS51257">
    <property type="entry name" value="PROKAR_LIPOPROTEIN"/>
    <property type="match status" value="1"/>
</dbReference>
<evidence type="ECO:0000313" key="1">
    <source>
        <dbReference type="EMBL" id="MDH1236543.1"/>
    </source>
</evidence>
<dbReference type="RefSeq" id="WP_279641455.1">
    <property type="nucleotide sequence ID" value="NZ_JAOCAE010000006.1"/>
</dbReference>
<comment type="caution">
    <text evidence="1">The sequence shown here is derived from an EMBL/GenBank/DDBJ whole genome shotgun (WGS) entry which is preliminary data.</text>
</comment>
<proteinExistence type="predicted"/>
<gene>
    <name evidence="1" type="ORF">N5C32_10880</name>
</gene>
<organism evidence="1 2">
    <name type="scientific">Stutzerimonas stutzeri</name>
    <name type="common">Pseudomonas stutzeri</name>
    <dbReference type="NCBI Taxonomy" id="316"/>
    <lineage>
        <taxon>Bacteria</taxon>
        <taxon>Pseudomonadati</taxon>
        <taxon>Pseudomonadota</taxon>
        <taxon>Gammaproteobacteria</taxon>
        <taxon>Pseudomonadales</taxon>
        <taxon>Pseudomonadaceae</taxon>
        <taxon>Stutzerimonas</taxon>
    </lineage>
</organism>
<dbReference type="AlphaFoldDB" id="A0AA42P9U9"/>
<dbReference type="Proteomes" id="UP001158500">
    <property type="component" value="Unassembled WGS sequence"/>
</dbReference>
<accession>A0AA42P9U9</accession>
<reference evidence="1" key="1">
    <citation type="submission" date="2022-09" db="EMBL/GenBank/DDBJ databases">
        <title>Intensive care unit water sources are persistently colonized with multi-drug resistant bacteria and are the site of extensive horizontal gene transfer of antibiotic resistance genes.</title>
        <authorList>
            <person name="Diorio-Toth L."/>
        </authorList>
    </citation>
    <scope>NUCLEOTIDE SEQUENCE</scope>
    <source>
        <strain evidence="1">GD03947</strain>
    </source>
</reference>
<protein>
    <recommendedName>
        <fullName evidence="3">Lipoprotein</fullName>
    </recommendedName>
</protein>
<name>A0AA42P9U9_STUST</name>
<evidence type="ECO:0000313" key="2">
    <source>
        <dbReference type="Proteomes" id="UP001158500"/>
    </source>
</evidence>